<evidence type="ECO:0000256" key="6">
    <source>
        <dbReference type="SAM" id="Phobius"/>
    </source>
</evidence>
<evidence type="ECO:0000256" key="3">
    <source>
        <dbReference type="ARBA" id="ARBA00022692"/>
    </source>
</evidence>
<feature type="transmembrane region" description="Helical" evidence="6">
    <location>
        <begin position="198"/>
        <end position="216"/>
    </location>
</feature>
<gene>
    <name evidence="8" type="ORF">V6242_03100</name>
</gene>
<keyword evidence="4 6" id="KW-1133">Transmembrane helix</keyword>
<evidence type="ECO:0000256" key="4">
    <source>
        <dbReference type="ARBA" id="ARBA00022989"/>
    </source>
</evidence>
<feature type="transmembrane region" description="Helical" evidence="6">
    <location>
        <begin position="143"/>
        <end position="165"/>
    </location>
</feature>
<evidence type="ECO:0000256" key="2">
    <source>
        <dbReference type="ARBA" id="ARBA00022475"/>
    </source>
</evidence>
<dbReference type="Gene3D" id="1.20.950.20">
    <property type="entry name" value="Transmembrane di-heme cytochromes, Chain C"/>
    <property type="match status" value="1"/>
</dbReference>
<dbReference type="SUPFAM" id="SSF81342">
    <property type="entry name" value="Transmembrane di-heme cytochromes"/>
    <property type="match status" value="1"/>
</dbReference>
<dbReference type="Pfam" id="PF01292">
    <property type="entry name" value="Ni_hydr_CYTB"/>
    <property type="match status" value="1"/>
</dbReference>
<keyword evidence="2" id="KW-1003">Cell membrane</keyword>
<dbReference type="Proteomes" id="UP001379949">
    <property type="component" value="Unassembled WGS sequence"/>
</dbReference>
<proteinExistence type="predicted"/>
<dbReference type="EMBL" id="JBAKAR010000001">
    <property type="protein sequence ID" value="MEL0612119.1"/>
    <property type="molecule type" value="Genomic_DNA"/>
</dbReference>
<dbReference type="PANTHER" id="PTHR30485:SF2">
    <property type="entry name" value="BLL0597 PROTEIN"/>
    <property type="match status" value="1"/>
</dbReference>
<protein>
    <submittedName>
        <fullName evidence="8">Cytochrome b/b6 domain-containing protein</fullName>
    </submittedName>
</protein>
<feature type="transmembrane region" description="Helical" evidence="6">
    <location>
        <begin position="41"/>
        <end position="59"/>
    </location>
</feature>
<evidence type="ECO:0000313" key="8">
    <source>
        <dbReference type="EMBL" id="MEL0612119.1"/>
    </source>
</evidence>
<sequence>MKSVLVWDWSIRVSHWLMVLLFTGLIITGRYDRDYFDYHFYLGYGLSALVVFRLIYGFYGSRYARFSQFLKGPKVVLNYLKGMFNGKPKGHLGHNPVGALMVVALLLGMTLQWGSGLFTSDDLFWTGPLNVYLSDDWLSRLTWLHHVLPDVLLVLVGLHVAAVLYHELCLKERLVMAMIHGKKKVQQAPAEAIKAPRWGLIFSMLIALSWLAWLWLLPI</sequence>
<name>A0ABU9G3C9_9GAMM</name>
<feature type="transmembrane region" description="Helical" evidence="6">
    <location>
        <begin position="12"/>
        <end position="29"/>
    </location>
</feature>
<dbReference type="InterPro" id="IPR011577">
    <property type="entry name" value="Cyt_b561_bac/Ni-Hgenase"/>
</dbReference>
<comment type="subcellular location">
    <subcellularLocation>
        <location evidence="1">Cell membrane</location>
        <topology evidence="1">Multi-pass membrane protein</topology>
    </subcellularLocation>
</comment>
<keyword evidence="9" id="KW-1185">Reference proteome</keyword>
<evidence type="ECO:0000256" key="1">
    <source>
        <dbReference type="ARBA" id="ARBA00004651"/>
    </source>
</evidence>
<comment type="caution">
    <text evidence="8">The sequence shown here is derived from an EMBL/GenBank/DDBJ whole genome shotgun (WGS) entry which is preliminary data.</text>
</comment>
<keyword evidence="5 6" id="KW-0472">Membrane</keyword>
<evidence type="ECO:0000313" key="9">
    <source>
        <dbReference type="Proteomes" id="UP001379949"/>
    </source>
</evidence>
<evidence type="ECO:0000259" key="7">
    <source>
        <dbReference type="Pfam" id="PF01292"/>
    </source>
</evidence>
<feature type="transmembrane region" description="Helical" evidence="6">
    <location>
        <begin position="97"/>
        <end position="115"/>
    </location>
</feature>
<dbReference type="InterPro" id="IPR051542">
    <property type="entry name" value="Hydrogenase_cytochrome"/>
</dbReference>
<evidence type="ECO:0000256" key="5">
    <source>
        <dbReference type="ARBA" id="ARBA00023136"/>
    </source>
</evidence>
<dbReference type="RefSeq" id="WP_341566273.1">
    <property type="nucleotide sequence ID" value="NZ_JBAKAR010000001.1"/>
</dbReference>
<keyword evidence="3 6" id="KW-0812">Transmembrane</keyword>
<accession>A0ABU9G3C9</accession>
<feature type="domain" description="Cytochrome b561 bacterial/Ni-hydrogenase" evidence="7">
    <location>
        <begin position="6"/>
        <end position="181"/>
    </location>
</feature>
<reference evidence="8 9" key="1">
    <citation type="submission" date="2024-02" db="EMBL/GenBank/DDBJ databases">
        <title>Bacteria isolated from the canopy kelp, Nereocystis luetkeana.</title>
        <authorList>
            <person name="Pfister C.A."/>
            <person name="Younker I.T."/>
            <person name="Light S.H."/>
        </authorList>
    </citation>
    <scope>NUCLEOTIDE SEQUENCE [LARGE SCALE GENOMIC DNA]</scope>
    <source>
        <strain evidence="8 9">TI.4.07</strain>
    </source>
</reference>
<organism evidence="8 9">
    <name type="scientific">Marinomonas arenicola</name>
    <dbReference type="NCBI Taxonomy" id="569601"/>
    <lineage>
        <taxon>Bacteria</taxon>
        <taxon>Pseudomonadati</taxon>
        <taxon>Pseudomonadota</taxon>
        <taxon>Gammaproteobacteria</taxon>
        <taxon>Oceanospirillales</taxon>
        <taxon>Oceanospirillaceae</taxon>
        <taxon>Marinomonas</taxon>
    </lineage>
</organism>
<dbReference type="PANTHER" id="PTHR30485">
    <property type="entry name" value="NI/FE-HYDROGENASE 1 B-TYPE CYTOCHROME SUBUNIT"/>
    <property type="match status" value="1"/>
</dbReference>
<dbReference type="InterPro" id="IPR016174">
    <property type="entry name" value="Di-haem_cyt_TM"/>
</dbReference>